<gene>
    <name evidence="3" type="ORF">J2I47_26145</name>
</gene>
<dbReference type="InterPro" id="IPR052538">
    <property type="entry name" value="Flavonoid_dioxygenase-like"/>
</dbReference>
<dbReference type="AlphaFoldDB" id="A0A939GP55"/>
<dbReference type="PANTHER" id="PTHR43346:SF1">
    <property type="entry name" value="QUERCETIN 2,3-DIOXYGENASE-RELATED"/>
    <property type="match status" value="1"/>
</dbReference>
<dbReference type="InterPro" id="IPR013096">
    <property type="entry name" value="Cupin_2"/>
</dbReference>
<evidence type="ECO:0000259" key="2">
    <source>
        <dbReference type="Pfam" id="PF07883"/>
    </source>
</evidence>
<dbReference type="InterPro" id="IPR014710">
    <property type="entry name" value="RmlC-like_jellyroll"/>
</dbReference>
<name>A0A939GP55_9BACT</name>
<dbReference type="RefSeq" id="WP_207367584.1">
    <property type="nucleotide sequence ID" value="NZ_JAFMYV010000023.1"/>
</dbReference>
<dbReference type="Gene3D" id="2.60.120.10">
    <property type="entry name" value="Jelly Rolls"/>
    <property type="match status" value="1"/>
</dbReference>
<dbReference type="PANTHER" id="PTHR43346">
    <property type="entry name" value="LIGAND BINDING DOMAIN PROTEIN, PUTATIVE (AFU_ORTHOLOGUE AFUA_6G14370)-RELATED"/>
    <property type="match status" value="1"/>
</dbReference>
<sequence>MNESNKPLKAVRGLTALVAAFALLMLVSPRVQSQSTTKTASTKTQKNKTNVKGFKTDIQKDALENKNFRKVLYTAPHLQLVLMSLKAGEDIGSENHPSDQFFRFEGGRGKCIINGQEYNVKAGDVIIVPAGAQHNVINVDPKTELKMYTIYSPPNHKDGLVRATKKEAEDNGVKFDGKTTE</sequence>
<reference evidence="3" key="1">
    <citation type="submission" date="2021-03" db="EMBL/GenBank/DDBJ databases">
        <title>Fibrella sp. HMF5335 genome sequencing and assembly.</title>
        <authorList>
            <person name="Kang H."/>
            <person name="Kim H."/>
            <person name="Bae S."/>
            <person name="Joh K."/>
        </authorList>
    </citation>
    <scope>NUCLEOTIDE SEQUENCE</scope>
    <source>
        <strain evidence="3">HMF5335</strain>
    </source>
</reference>
<feature type="domain" description="Cupin type-2" evidence="2">
    <location>
        <begin position="82"/>
        <end position="151"/>
    </location>
</feature>
<dbReference type="Pfam" id="PF07883">
    <property type="entry name" value="Cupin_2"/>
    <property type="match status" value="1"/>
</dbReference>
<feature type="signal peptide" evidence="1">
    <location>
        <begin position="1"/>
        <end position="33"/>
    </location>
</feature>
<dbReference type="InterPro" id="IPR011051">
    <property type="entry name" value="RmlC_Cupin_sf"/>
</dbReference>
<evidence type="ECO:0000256" key="1">
    <source>
        <dbReference type="SAM" id="SignalP"/>
    </source>
</evidence>
<keyword evidence="1" id="KW-0732">Signal</keyword>
<protein>
    <submittedName>
        <fullName evidence="3">Cupin domain-containing protein</fullName>
    </submittedName>
</protein>
<evidence type="ECO:0000313" key="4">
    <source>
        <dbReference type="Proteomes" id="UP000664034"/>
    </source>
</evidence>
<dbReference type="EMBL" id="JAFMYV010000023">
    <property type="protein sequence ID" value="MBO0940053.1"/>
    <property type="molecule type" value="Genomic_DNA"/>
</dbReference>
<proteinExistence type="predicted"/>
<accession>A0A939GP55</accession>
<keyword evidence="4" id="KW-1185">Reference proteome</keyword>
<dbReference type="CDD" id="cd02223">
    <property type="entry name" value="cupin_Bh2720-like"/>
    <property type="match status" value="1"/>
</dbReference>
<comment type="caution">
    <text evidence="3">The sequence shown here is derived from an EMBL/GenBank/DDBJ whole genome shotgun (WGS) entry which is preliminary data.</text>
</comment>
<dbReference type="Proteomes" id="UP000664034">
    <property type="component" value="Unassembled WGS sequence"/>
</dbReference>
<dbReference type="SUPFAM" id="SSF51182">
    <property type="entry name" value="RmlC-like cupins"/>
    <property type="match status" value="1"/>
</dbReference>
<evidence type="ECO:0000313" key="3">
    <source>
        <dbReference type="EMBL" id="MBO0940053.1"/>
    </source>
</evidence>
<organism evidence="3 4">
    <name type="scientific">Fibrella rubiginis</name>
    <dbReference type="NCBI Taxonomy" id="2817060"/>
    <lineage>
        <taxon>Bacteria</taxon>
        <taxon>Pseudomonadati</taxon>
        <taxon>Bacteroidota</taxon>
        <taxon>Cytophagia</taxon>
        <taxon>Cytophagales</taxon>
        <taxon>Spirosomataceae</taxon>
        <taxon>Fibrella</taxon>
    </lineage>
</organism>
<feature type="chain" id="PRO_5037528795" evidence="1">
    <location>
        <begin position="34"/>
        <end position="181"/>
    </location>
</feature>